<evidence type="ECO:0000256" key="2">
    <source>
        <dbReference type="ARBA" id="ARBA00022525"/>
    </source>
</evidence>
<feature type="region of interest" description="Disordered" evidence="5">
    <location>
        <begin position="182"/>
        <end position="226"/>
    </location>
</feature>
<dbReference type="AlphaFoldDB" id="A0A8J2NC93"/>
<feature type="region of interest" description="Disordered" evidence="5">
    <location>
        <begin position="22"/>
        <end position="49"/>
    </location>
</feature>
<comment type="subcellular location">
    <subcellularLocation>
        <location evidence="1">Secreted</location>
    </subcellularLocation>
</comment>
<evidence type="ECO:0000256" key="7">
    <source>
        <dbReference type="SAM" id="SignalP"/>
    </source>
</evidence>
<evidence type="ECO:0000256" key="5">
    <source>
        <dbReference type="SAM" id="MobiDB-lite"/>
    </source>
</evidence>
<comment type="similarity">
    <text evidence="4">Belongs to the glycosyl hydrolase 28 family.</text>
</comment>
<feature type="compositionally biased region" description="Low complexity" evidence="5">
    <location>
        <begin position="38"/>
        <end position="49"/>
    </location>
</feature>
<comment type="caution">
    <text evidence="8">The sequence shown here is derived from an EMBL/GenBank/DDBJ whole genome shotgun (WGS) entry which is preliminary data.</text>
</comment>
<dbReference type="GO" id="GO:0005975">
    <property type="term" value="P:carbohydrate metabolic process"/>
    <property type="evidence" value="ECO:0007669"/>
    <property type="project" value="InterPro"/>
</dbReference>
<organism evidence="8 9">
    <name type="scientific">Fusarium equiseti</name>
    <name type="common">Fusarium scirpi</name>
    <dbReference type="NCBI Taxonomy" id="61235"/>
    <lineage>
        <taxon>Eukaryota</taxon>
        <taxon>Fungi</taxon>
        <taxon>Dikarya</taxon>
        <taxon>Ascomycota</taxon>
        <taxon>Pezizomycotina</taxon>
        <taxon>Sordariomycetes</taxon>
        <taxon>Hypocreomycetidae</taxon>
        <taxon>Hypocreales</taxon>
        <taxon>Nectriaceae</taxon>
        <taxon>Fusarium</taxon>
        <taxon>Fusarium incarnatum-equiseti species complex</taxon>
    </lineage>
</organism>
<name>A0A8J2NC93_FUSEQ</name>
<proteinExistence type="inferred from homology"/>
<gene>
    <name evidence="8" type="ORF">FEQUK3_LOCUS4693</name>
</gene>
<reference evidence="8" key="1">
    <citation type="submission" date="2021-05" db="EMBL/GenBank/DDBJ databases">
        <authorList>
            <person name="Khan N."/>
        </authorList>
    </citation>
    <scope>NUCLEOTIDE SEQUENCE</scope>
</reference>
<feature type="chain" id="PRO_5035283955" evidence="7">
    <location>
        <begin position="20"/>
        <end position="836"/>
    </location>
</feature>
<dbReference type="GO" id="GO:0004650">
    <property type="term" value="F:polygalacturonase activity"/>
    <property type="evidence" value="ECO:0007669"/>
    <property type="project" value="InterPro"/>
</dbReference>
<dbReference type="GO" id="GO:0005576">
    <property type="term" value="C:extracellular region"/>
    <property type="evidence" value="ECO:0007669"/>
    <property type="project" value="UniProtKB-SubCell"/>
</dbReference>
<evidence type="ECO:0000256" key="6">
    <source>
        <dbReference type="SAM" id="Phobius"/>
    </source>
</evidence>
<dbReference type="PANTHER" id="PTHR31736:SF18">
    <property type="entry name" value="PUTATIVE-RELATED"/>
    <property type="match status" value="1"/>
</dbReference>
<evidence type="ECO:0000313" key="8">
    <source>
        <dbReference type="EMBL" id="CAG7558983.1"/>
    </source>
</evidence>
<evidence type="ECO:0000256" key="4">
    <source>
        <dbReference type="RuleBase" id="RU361169"/>
    </source>
</evidence>
<evidence type="ECO:0000313" key="9">
    <source>
        <dbReference type="Proteomes" id="UP000693738"/>
    </source>
</evidence>
<dbReference type="InterPro" id="IPR000743">
    <property type="entry name" value="Glyco_hydro_28"/>
</dbReference>
<dbReference type="EMBL" id="CAJSTJ010000128">
    <property type="protein sequence ID" value="CAG7558983.1"/>
    <property type="molecule type" value="Genomic_DNA"/>
</dbReference>
<dbReference type="Proteomes" id="UP000693738">
    <property type="component" value="Unassembled WGS sequence"/>
</dbReference>
<keyword evidence="6" id="KW-1133">Transmembrane helix</keyword>
<dbReference type="Pfam" id="PF00295">
    <property type="entry name" value="Glyco_hydro_28"/>
    <property type="match status" value="1"/>
</dbReference>
<keyword evidence="2" id="KW-0964">Secreted</keyword>
<sequence>MLLKHFVALSFIFLGSSLAQSNQANPPPETDAGIITEAPASTPSSSASTTATQITTHTINVGAAGHKFTPNDIKADVGDIIEYRFYPDAHWVIRGDYDNPCIPYEYVDTNREGFSSGPEPVKAITDDAPRYHVRVNDTKPIFFYCGAPGSCVRYHMMGVVNPSRKQTLDGWLKKADNVDFQLTPGEPFPKESGFKTSTTSTMPTSTTSAISESATSSTASDSGNSSYNPNNNGLSGSAIAGIVIGSVAVLGIIIGAIYLCGRRGGFNEAYRKTFSAHNMPGNMHGAPSVTEAEVGSPTSSVPGYWVYKPTSPIASSVGQSHHTSPPLSPLHNLPQDNGNMIPYNEDDLNTNQCSRCHRKDLQDLRPLSPWKPSCGSRREYLIKRSVVVSNGTNWAFQLDGLITLDYGRNWTVDRKLILQGNAGVEPLNPTINGEDDGQFLQNGLTVITPADFEFYSENGKGAIQGQGYIYRNLANTFRPRLIRIISPINTAVHDLILVDSPKFHIVFDFAENLEVYHLTIRGTNLGSYDGVDVVGTNYWIHDIEVTNRDECVSVKSPSNHALVENLVCNQAGSGISIGSLNVSASIANIHARNISIIQGNNIAFIKTYPGGSGHVTNITLENFRSKASLYGSDINQYWQNAFEPDTGAVALSNLVFKNLSGIHVLKSSQNFATNYRKTRSVANGAQRPPASSLLTIYLLPPMPQSKISAFGPNLEPRSLTKLAIFMDLVMIHMEKADGIKPLGSGQPPTPYTNTYSVTAKPTGWAAPSLPTWAASSTGYGTDIPIPILSFFQAQALKYTDQINTRIFPSLFTRQLLFGTRLVIMTDITGALSKTTV</sequence>
<keyword evidence="4" id="KW-0378">Hydrolase</keyword>
<evidence type="ECO:0000256" key="3">
    <source>
        <dbReference type="ARBA" id="ARBA00022729"/>
    </source>
</evidence>
<feature type="signal peptide" evidence="7">
    <location>
        <begin position="1"/>
        <end position="19"/>
    </location>
</feature>
<keyword evidence="6" id="KW-0472">Membrane</keyword>
<feature type="compositionally biased region" description="Low complexity" evidence="5">
    <location>
        <begin position="196"/>
        <end position="226"/>
    </location>
</feature>
<accession>A0A8J2NC93</accession>
<protein>
    <submittedName>
        <fullName evidence="8">Uncharacterized protein</fullName>
    </submittedName>
</protein>
<dbReference type="PANTHER" id="PTHR31736">
    <property type="match status" value="1"/>
</dbReference>
<feature type="transmembrane region" description="Helical" evidence="6">
    <location>
        <begin position="238"/>
        <end position="261"/>
    </location>
</feature>
<keyword evidence="6" id="KW-0812">Transmembrane</keyword>
<keyword evidence="3 7" id="KW-0732">Signal</keyword>
<evidence type="ECO:0000256" key="1">
    <source>
        <dbReference type="ARBA" id="ARBA00004613"/>
    </source>
</evidence>
<keyword evidence="4" id="KW-0326">Glycosidase</keyword>